<dbReference type="SUPFAM" id="SSF54909">
    <property type="entry name" value="Dimeric alpha+beta barrel"/>
    <property type="match status" value="2"/>
</dbReference>
<accession>A0A5Q0H642</accession>
<evidence type="ECO:0000313" key="2">
    <source>
        <dbReference type="EMBL" id="QFZ21681.1"/>
    </source>
</evidence>
<proteinExistence type="predicted"/>
<dbReference type="RefSeq" id="WP_153278634.1">
    <property type="nucleotide sequence ID" value="NZ_CP034550.1"/>
</dbReference>
<dbReference type="Proteomes" id="UP000325787">
    <property type="component" value="Chromosome"/>
</dbReference>
<dbReference type="GO" id="GO:0016491">
    <property type="term" value="F:oxidoreductase activity"/>
    <property type="evidence" value="ECO:0007669"/>
    <property type="project" value="InterPro"/>
</dbReference>
<sequence length="233" mass="26970">MIHQLIFASPRPGMTVREFQDYWVDVHAVRYASKIPQIRKYLIDTTFDAGVDLGNGDPKWRGVAEIWLRPEEQVASLQSEEFLQGARPDEPNWAAFWQTLVLDTEAHELKAGPALFKGQQWVKLMVLVKRKEGVSLEDFRAYSLHQHGELGLKLPGLRRYLQCHTVDGWYGIGEPTLDAAYQLWFDDVEALRDALESPEHKLMTEDYEAFVNPRYVHRLVTREHWVIGPEARS</sequence>
<keyword evidence="3" id="KW-1185">Reference proteome</keyword>
<reference evidence="3" key="1">
    <citation type="journal article" date="2021" name="Curr. Microbiol.">
        <title>Complete genome of nocamycin-producing strain Saccharothrix syringae NRRL B-16468 reveals the biosynthetic potential for secondary metabolites.</title>
        <authorList>
            <person name="Mo X."/>
            <person name="Yang S."/>
        </authorList>
    </citation>
    <scope>NUCLEOTIDE SEQUENCE [LARGE SCALE GENOMIC DNA]</scope>
    <source>
        <strain evidence="3">ATCC 51364 / DSM 43886 / JCM 6844 / KCTC 9398 / NBRC 14523 / NRRL B-16468 / INA 2240</strain>
    </source>
</reference>
<dbReference type="EMBL" id="CP034550">
    <property type="protein sequence ID" value="QFZ21681.1"/>
    <property type="molecule type" value="Genomic_DNA"/>
</dbReference>
<dbReference type="Pfam" id="PF07110">
    <property type="entry name" value="EthD"/>
    <property type="match status" value="2"/>
</dbReference>
<name>A0A5Q0H642_SACSY</name>
<dbReference type="AlphaFoldDB" id="A0A5Q0H642"/>
<gene>
    <name evidence="2" type="ORF">EKG83_33620</name>
</gene>
<dbReference type="KEGG" id="ssyi:EKG83_33620"/>
<feature type="domain" description="EthD" evidence="1">
    <location>
        <begin position="11"/>
        <end position="95"/>
    </location>
</feature>
<dbReference type="InterPro" id="IPR009799">
    <property type="entry name" value="EthD_dom"/>
</dbReference>
<dbReference type="InterPro" id="IPR011008">
    <property type="entry name" value="Dimeric_a/b-barrel"/>
</dbReference>
<organism evidence="2 3">
    <name type="scientific">Saccharothrix syringae</name>
    <name type="common">Nocardiopsis syringae</name>
    <dbReference type="NCBI Taxonomy" id="103733"/>
    <lineage>
        <taxon>Bacteria</taxon>
        <taxon>Bacillati</taxon>
        <taxon>Actinomycetota</taxon>
        <taxon>Actinomycetes</taxon>
        <taxon>Pseudonocardiales</taxon>
        <taxon>Pseudonocardiaceae</taxon>
        <taxon>Saccharothrix</taxon>
    </lineage>
</organism>
<evidence type="ECO:0000259" key="1">
    <source>
        <dbReference type="Pfam" id="PF07110"/>
    </source>
</evidence>
<protein>
    <submittedName>
        <fullName evidence="2">EthD family reductase</fullName>
    </submittedName>
</protein>
<feature type="domain" description="EthD" evidence="1">
    <location>
        <begin position="131"/>
        <end position="213"/>
    </location>
</feature>
<evidence type="ECO:0000313" key="3">
    <source>
        <dbReference type="Proteomes" id="UP000325787"/>
    </source>
</evidence>
<dbReference type="Gene3D" id="3.30.70.100">
    <property type="match status" value="2"/>
</dbReference>
<dbReference type="NCBIfam" id="TIGR02118">
    <property type="entry name" value="EthD family reductase"/>
    <property type="match status" value="1"/>
</dbReference>